<dbReference type="InterPro" id="IPR002859">
    <property type="entry name" value="PKD/REJ-like"/>
</dbReference>
<feature type="compositionally biased region" description="Basic and acidic residues" evidence="6">
    <location>
        <begin position="2026"/>
        <end position="2036"/>
    </location>
</feature>
<proteinExistence type="predicted"/>
<comment type="subcellular location">
    <subcellularLocation>
        <location evidence="1">Membrane</location>
    </subcellularLocation>
</comment>
<dbReference type="Pfam" id="PF02010">
    <property type="entry name" value="REJ"/>
    <property type="match status" value="1"/>
</dbReference>
<feature type="domain" description="PKD/REJ-like" evidence="9">
    <location>
        <begin position="743"/>
        <end position="1061"/>
    </location>
</feature>
<dbReference type="GO" id="GO:0005261">
    <property type="term" value="F:monoatomic cation channel activity"/>
    <property type="evidence" value="ECO:0007669"/>
    <property type="project" value="TreeGrafter"/>
</dbReference>
<evidence type="ECO:0000256" key="6">
    <source>
        <dbReference type="SAM" id="MobiDB-lite"/>
    </source>
</evidence>
<keyword evidence="2 7" id="KW-0812">Transmembrane</keyword>
<dbReference type="InterPro" id="IPR054508">
    <property type="entry name" value="PIR1-like_C"/>
</dbReference>
<evidence type="ECO:0000256" key="4">
    <source>
        <dbReference type="ARBA" id="ARBA00022989"/>
    </source>
</evidence>
<gene>
    <name evidence="11" type="ORF">PROFUN_13297</name>
</gene>
<evidence type="ECO:0000256" key="3">
    <source>
        <dbReference type="ARBA" id="ARBA00022737"/>
    </source>
</evidence>
<evidence type="ECO:0000259" key="10">
    <source>
        <dbReference type="Pfam" id="PF22799"/>
    </source>
</evidence>
<evidence type="ECO:0000313" key="12">
    <source>
        <dbReference type="Proteomes" id="UP000241769"/>
    </source>
</evidence>
<sequence>MLHLFFFFFVAPLVEASFLKISHFDYTMCATPPVRYELFSNPLCQPHPDGHSTWFHVDENNRYISKRYPFFSDCTGPSQLKENFTYSCSSMFTKQKSLDVTLGQSTPNVPADANVTAYYNITDTSCSQIIGLHIDLSTSCDATEVNGEACLPHSGGVNARPLLAKSGFCGKDLVHLMKTIDASESSAGHTTPLQRPSQIKARALCPCTRTEDISEELLFLPLLKNWAKVSLGVHPSKLLFWWSMNALAEAQSHGFTTNIDLLLAIRSNRTSQAMTFATSKVNPWHWLEQSIFSAITIHMRVHVSLTLLLVACCLSLARSQDEFFTSGSSEDDCNVGYKFRLRGITQLADGSLVSNSTAGSDVFFTLESSYLQDQEERYCYLNSSNQLLCSASPNGNDESFCTIDNTLSFEGTNAWFLCPSSNGYYVSRTKANINCEISALILERYELSCSPSHPSYFTIESVGQLSDGQLRYNLSPSSSISYYLNLTGGALYDQAGRQCHISSDTQFICEDSISDPYASQFCISNGSLFYANQSHWYQCLIEDGSNSANIYTSLFSSCSNIPRLVIQDTDTSVHLHDLSSSSVDFCNDFVVKANATNAAYYIWTVTPSITNFNPSTSNGATLVVPQNLLLPGNFTFSVTAKDKFGVSEETEMSVVWAVPAFTAVVGGLSETSTISRSLLIQLDVITPLCNIAGAQYQWTSNDSTTFPAGAVQEIAAFTLHSPSFFILSLNLADRYGQIYSPPSTVAVTVIARPPMMLISQGSQLRSGTSQALFLDASSSIDYEEPGLDSSTISFSWKCSGTNCPDLSSAKSSSLTVAAGQLSAGSYNFTVVGASGVSSSLTSSASIIVVVVAGVVPMVPVVPVPTQNSDQKITLEAQTASTNYTYQWSISGVTSQSGNVATPLDGSTLVLTPGALSSCSQYPVTLTVTDKVTGAQGQSQYIVSTACPPYGGGVSFIPAITSNSSFSQSYTVQTTTYRSRVLGTLSYSWVWWTDPAFPTPVDGDNRLSFTETFFSTNGVNKVTIQLTVSDLEQGVNVTQYTISLLPYVPTTLTCNANMTSALDVARMLSYLSQPSLIATLSADVERCIRTTASSAMSNLVATNPASLTTAQVTQVVSLLELLVSGRTTLTPDVLQQTQNTLVNVLLAQINMNKLLPARVIDAGLKVLSVTIAGASFSSGNKRATSLGPYQAVDTVMSAMLSGMACGETITPKSNSVMSLKAFYNTNPVASVTSTGVFDASSASPSFTDGSCHQVKFALFEYDIQGPKIVPSLYNLNSTRVYSIQIVGQTVAGLTSPVKLSVAIPNSDMYYGPSDLFCATRQDSTAPWTHDAGCNVTDVSSTAVTLVTNHFTQFTVYRQNLYNPPSSAFNILTEFYYHTRYNVSLNSADFAQALGTALGVPAFRFFVRSQSLNPDGTCFFDVVITDPYQNRGNNSKDIFSQVANAVSQNPGILSAQNIPATDYVTSVSVAQSYQPTFIPFGPVLVKTESPALFTVNWSFPTYTSYCQALGLNFQRWETASSSDVICRTPAEQDRTVECVALPGQTLNMSLTLVCSSLESGAITSSPYYVTVLRAAAPLSPTVATSTSGVVLSWSSGGFDCVDAASSFAYWSITVVTGNTTTSFQDAAFSPFAYTLPGGLQPGKTSTITISQVCTAVIKSSLAATTTFTSPASGNVVGAPTQVVAGLDDQLDAGIIVLTITTNAISCDFIQSSFSKYIIQASNSSGVDSSVTCTIGSSPESVTCQVQPAQTYTFTVAVQCADRTTSNATTSNSITSLASTMKVATFSQLASNSSALSQGGRYLAITAPTSSFNSSLQAVGLGAAWLDISSLPTNTPTDYASVPLAFELSPVTKSGLAESSQLSGPVLLSFNYNDFGLTYENATQLVLYFYDESSSTYRQAGSTCSPSLRINQVDNTTQTWTVNTCHMTTFRSFMAPPAVVTTPGSNAGDSVGTKETSGSSGLSGGAIAGIVIGSIFAVVIIVVLVVLLMNRKKTDKDGLFEPNHMAGPTRSPLFEPNHVAGVANAPETIRTKREAELSE</sequence>
<feature type="region of interest" description="Disordered" evidence="6">
    <location>
        <begin position="2017"/>
        <end position="2036"/>
    </location>
</feature>
<dbReference type="PANTHER" id="PTHR46730">
    <property type="entry name" value="POLYCYSTIN-1"/>
    <property type="match status" value="1"/>
</dbReference>
<feature type="chain" id="PRO_5015160874" evidence="8">
    <location>
        <begin position="17"/>
        <end position="2036"/>
    </location>
</feature>
<dbReference type="GO" id="GO:0006816">
    <property type="term" value="P:calcium ion transport"/>
    <property type="evidence" value="ECO:0007669"/>
    <property type="project" value="TreeGrafter"/>
</dbReference>
<evidence type="ECO:0000259" key="9">
    <source>
        <dbReference type="Pfam" id="PF02010"/>
    </source>
</evidence>
<dbReference type="Proteomes" id="UP000241769">
    <property type="component" value="Unassembled WGS sequence"/>
</dbReference>
<protein>
    <submittedName>
        <fullName evidence="11">Membrane-anchored cell surface protein</fullName>
    </submittedName>
</protein>
<evidence type="ECO:0000256" key="2">
    <source>
        <dbReference type="ARBA" id="ARBA00022692"/>
    </source>
</evidence>
<keyword evidence="12" id="KW-1185">Reference proteome</keyword>
<evidence type="ECO:0000256" key="1">
    <source>
        <dbReference type="ARBA" id="ARBA00004370"/>
    </source>
</evidence>
<keyword evidence="5 7" id="KW-0472">Membrane</keyword>
<dbReference type="EMBL" id="MDYQ01000205">
    <property type="protein sequence ID" value="PRP78921.1"/>
    <property type="molecule type" value="Genomic_DNA"/>
</dbReference>
<dbReference type="InParanoid" id="A0A2P6N4Q1"/>
<accession>A0A2P6N4Q1</accession>
<name>A0A2P6N4Q1_9EUKA</name>
<keyword evidence="4 7" id="KW-1133">Transmembrane helix</keyword>
<organism evidence="11 12">
    <name type="scientific">Planoprotostelium fungivorum</name>
    <dbReference type="NCBI Taxonomy" id="1890364"/>
    <lineage>
        <taxon>Eukaryota</taxon>
        <taxon>Amoebozoa</taxon>
        <taxon>Evosea</taxon>
        <taxon>Variosea</taxon>
        <taxon>Cavosteliida</taxon>
        <taxon>Cavosteliaceae</taxon>
        <taxon>Planoprotostelium</taxon>
    </lineage>
</organism>
<feature type="transmembrane region" description="Helical" evidence="7">
    <location>
        <begin position="1963"/>
        <end position="1986"/>
    </location>
</feature>
<evidence type="ECO:0000313" key="11">
    <source>
        <dbReference type="EMBL" id="PRP78921.1"/>
    </source>
</evidence>
<keyword evidence="3" id="KW-0677">Repeat</keyword>
<comment type="caution">
    <text evidence="11">The sequence shown here is derived from an EMBL/GenBank/DDBJ whole genome shotgun (WGS) entry which is preliminary data.</text>
</comment>
<evidence type="ECO:0000256" key="5">
    <source>
        <dbReference type="ARBA" id="ARBA00023136"/>
    </source>
</evidence>
<evidence type="ECO:0000256" key="7">
    <source>
        <dbReference type="SAM" id="Phobius"/>
    </source>
</evidence>
<feature type="domain" description="Cell wall mannoprotein PIR1-like C-terminal" evidence="10">
    <location>
        <begin position="489"/>
        <end position="560"/>
    </location>
</feature>
<dbReference type="GO" id="GO:0005886">
    <property type="term" value="C:plasma membrane"/>
    <property type="evidence" value="ECO:0007669"/>
    <property type="project" value="TreeGrafter"/>
</dbReference>
<feature type="signal peptide" evidence="8">
    <location>
        <begin position="1"/>
        <end position="16"/>
    </location>
</feature>
<evidence type="ECO:0000256" key="8">
    <source>
        <dbReference type="SAM" id="SignalP"/>
    </source>
</evidence>
<dbReference type="PANTHER" id="PTHR46730:SF1">
    <property type="entry name" value="PLAT DOMAIN-CONTAINING PROTEIN"/>
    <property type="match status" value="1"/>
</dbReference>
<keyword evidence="8" id="KW-0732">Signal</keyword>
<dbReference type="Pfam" id="PF22799">
    <property type="entry name" value="PIR1-like_C"/>
    <property type="match status" value="1"/>
</dbReference>
<reference evidence="11 12" key="1">
    <citation type="journal article" date="2018" name="Genome Biol. Evol.">
        <title>Multiple Roots of Fruiting Body Formation in Amoebozoa.</title>
        <authorList>
            <person name="Hillmann F."/>
            <person name="Forbes G."/>
            <person name="Novohradska S."/>
            <person name="Ferling I."/>
            <person name="Riege K."/>
            <person name="Groth M."/>
            <person name="Westermann M."/>
            <person name="Marz M."/>
            <person name="Spaller T."/>
            <person name="Winckler T."/>
            <person name="Schaap P."/>
            <person name="Glockner G."/>
        </authorList>
    </citation>
    <scope>NUCLEOTIDE SEQUENCE [LARGE SCALE GENOMIC DNA]</scope>
    <source>
        <strain evidence="11 12">Jena</strain>
    </source>
</reference>